<evidence type="ECO:0000313" key="3">
    <source>
        <dbReference type="Proteomes" id="UP000290289"/>
    </source>
</evidence>
<organism evidence="2 3">
    <name type="scientific">Malus domestica</name>
    <name type="common">Apple</name>
    <name type="synonym">Pyrus malus</name>
    <dbReference type="NCBI Taxonomy" id="3750"/>
    <lineage>
        <taxon>Eukaryota</taxon>
        <taxon>Viridiplantae</taxon>
        <taxon>Streptophyta</taxon>
        <taxon>Embryophyta</taxon>
        <taxon>Tracheophyta</taxon>
        <taxon>Spermatophyta</taxon>
        <taxon>Magnoliopsida</taxon>
        <taxon>eudicotyledons</taxon>
        <taxon>Gunneridae</taxon>
        <taxon>Pentapetalae</taxon>
        <taxon>rosids</taxon>
        <taxon>fabids</taxon>
        <taxon>Rosales</taxon>
        <taxon>Rosaceae</taxon>
        <taxon>Amygdaloideae</taxon>
        <taxon>Maleae</taxon>
        <taxon>Malus</taxon>
    </lineage>
</organism>
<sequence>MEDRSRNSMMGRGNSSDTRTTTQESPEESSWTMYLQDFMITNSQDDDDDDVDRSSFSSYGYENCSIISDAASSVTRKFTINGEVLGFGVVGGYNRSDVMIKRKPKEAFLDDALEDTASSPVNSPKVCNLSQSTVEPTIQKDYKDIPNAEKGSASGRVDERNESGFIGRESDCTELKKRGLCLVPFSMVANYFG</sequence>
<feature type="region of interest" description="Disordered" evidence="1">
    <location>
        <begin position="1"/>
        <end position="31"/>
    </location>
</feature>
<dbReference type="InterPro" id="IPR039280">
    <property type="entry name" value="VUP"/>
</dbReference>
<name>A0A498KCP8_MALDO</name>
<dbReference type="PANTHER" id="PTHR33974">
    <property type="entry name" value="VASCULAR-RELATED UNKNOWN PROTEIN 1-RELATED"/>
    <property type="match status" value="1"/>
</dbReference>
<evidence type="ECO:0000313" key="2">
    <source>
        <dbReference type="EMBL" id="RXI03575.1"/>
    </source>
</evidence>
<dbReference type="GO" id="GO:0010089">
    <property type="term" value="P:xylem development"/>
    <property type="evidence" value="ECO:0007669"/>
    <property type="project" value="InterPro"/>
</dbReference>
<dbReference type="EMBL" id="RDQH01000329">
    <property type="protein sequence ID" value="RXI03575.1"/>
    <property type="molecule type" value="Genomic_DNA"/>
</dbReference>
<feature type="compositionally biased region" description="Polar residues" evidence="1">
    <location>
        <begin position="13"/>
        <end position="31"/>
    </location>
</feature>
<reference evidence="2 3" key="1">
    <citation type="submission" date="2018-10" db="EMBL/GenBank/DDBJ databases">
        <title>A high-quality apple genome assembly.</title>
        <authorList>
            <person name="Hu J."/>
        </authorList>
    </citation>
    <scope>NUCLEOTIDE SEQUENCE [LARGE SCALE GENOMIC DNA]</scope>
    <source>
        <strain evidence="3">cv. HFTH1</strain>
        <tissue evidence="2">Young leaf</tissue>
    </source>
</reference>
<accession>A0A498KCP8</accession>
<dbReference type="AlphaFoldDB" id="A0A498KCP8"/>
<comment type="caution">
    <text evidence="2">The sequence shown here is derived from an EMBL/GenBank/DDBJ whole genome shotgun (WGS) entry which is preliminary data.</text>
</comment>
<proteinExistence type="predicted"/>
<dbReference type="Proteomes" id="UP000290289">
    <property type="component" value="Chromosome 3"/>
</dbReference>
<keyword evidence="3" id="KW-1185">Reference proteome</keyword>
<protein>
    <submittedName>
        <fullName evidence="2">Uncharacterized protein</fullName>
    </submittedName>
</protein>
<evidence type="ECO:0000256" key="1">
    <source>
        <dbReference type="SAM" id="MobiDB-lite"/>
    </source>
</evidence>
<gene>
    <name evidence="2" type="ORF">DVH24_004227</name>
</gene>
<dbReference type="PANTHER" id="PTHR33974:SF25">
    <property type="entry name" value="SMALL PHOSPHATASE-LIKE PROTEIN 2, PUTATIVE-RELATED"/>
    <property type="match status" value="1"/>
</dbReference>